<dbReference type="InterPro" id="IPR009057">
    <property type="entry name" value="Homeodomain-like_sf"/>
</dbReference>
<name>A0A9W6RTK9_9ACTN</name>
<feature type="DNA-binding region" description="H-T-H motif" evidence="4">
    <location>
        <begin position="29"/>
        <end position="48"/>
    </location>
</feature>
<dbReference type="Proteomes" id="UP001165135">
    <property type="component" value="Unassembled WGS sequence"/>
</dbReference>
<reference evidence="6" key="1">
    <citation type="submission" date="2023-03" db="EMBL/GenBank/DDBJ databases">
        <title>Actinoallomurus iriomotensis NBRC 103681.</title>
        <authorList>
            <person name="Ichikawa N."/>
            <person name="Sato H."/>
            <person name="Tonouchi N."/>
        </authorList>
    </citation>
    <scope>NUCLEOTIDE SEQUENCE</scope>
    <source>
        <strain evidence="6">NBRC 103681</strain>
    </source>
</reference>
<dbReference type="SUPFAM" id="SSF46689">
    <property type="entry name" value="Homeodomain-like"/>
    <property type="match status" value="1"/>
</dbReference>
<dbReference type="InterPro" id="IPR011075">
    <property type="entry name" value="TetR_C"/>
</dbReference>
<dbReference type="InterPro" id="IPR036271">
    <property type="entry name" value="Tet_transcr_reg_TetR-rel_C_sf"/>
</dbReference>
<dbReference type="SUPFAM" id="SSF48498">
    <property type="entry name" value="Tetracyclin repressor-like, C-terminal domain"/>
    <property type="match status" value="1"/>
</dbReference>
<dbReference type="EMBL" id="BSTJ01000020">
    <property type="protein sequence ID" value="GLY81498.1"/>
    <property type="molecule type" value="Genomic_DNA"/>
</dbReference>
<evidence type="ECO:0000256" key="1">
    <source>
        <dbReference type="ARBA" id="ARBA00023015"/>
    </source>
</evidence>
<evidence type="ECO:0000313" key="6">
    <source>
        <dbReference type="EMBL" id="GLY81498.1"/>
    </source>
</evidence>
<proteinExistence type="predicted"/>
<dbReference type="Gene3D" id="1.10.357.10">
    <property type="entry name" value="Tetracycline Repressor, domain 2"/>
    <property type="match status" value="1"/>
</dbReference>
<protein>
    <submittedName>
        <fullName evidence="6">TetR family transcriptional regulator</fullName>
    </submittedName>
</protein>
<dbReference type="PANTHER" id="PTHR47506">
    <property type="entry name" value="TRANSCRIPTIONAL REGULATORY PROTEIN"/>
    <property type="match status" value="1"/>
</dbReference>
<gene>
    <name evidence="6" type="ORF">Airi01_097650</name>
</gene>
<dbReference type="RefSeq" id="WP_285636031.1">
    <property type="nucleotide sequence ID" value="NZ_BSTJ01000020.1"/>
</dbReference>
<dbReference type="Pfam" id="PF00440">
    <property type="entry name" value="TetR_N"/>
    <property type="match status" value="1"/>
</dbReference>
<dbReference type="Pfam" id="PF16925">
    <property type="entry name" value="TetR_C_13"/>
    <property type="match status" value="1"/>
</dbReference>
<comment type="caution">
    <text evidence="6">The sequence shown here is derived from an EMBL/GenBank/DDBJ whole genome shotgun (WGS) entry which is preliminary data.</text>
</comment>
<evidence type="ECO:0000256" key="4">
    <source>
        <dbReference type="PROSITE-ProRule" id="PRU00335"/>
    </source>
</evidence>
<keyword evidence="1" id="KW-0805">Transcription regulation</keyword>
<dbReference type="InterPro" id="IPR001647">
    <property type="entry name" value="HTH_TetR"/>
</dbReference>
<dbReference type="PANTHER" id="PTHR47506:SF6">
    <property type="entry name" value="HTH-TYPE TRANSCRIPTIONAL REPRESSOR NEMR"/>
    <property type="match status" value="1"/>
</dbReference>
<dbReference type="PROSITE" id="PS50977">
    <property type="entry name" value="HTH_TETR_2"/>
    <property type="match status" value="1"/>
</dbReference>
<dbReference type="GO" id="GO:0003677">
    <property type="term" value="F:DNA binding"/>
    <property type="evidence" value="ECO:0007669"/>
    <property type="project" value="UniProtKB-UniRule"/>
</dbReference>
<sequence length="192" mass="21180">MRRSAAETREHVLQVAHDLFYWNGIRAVGVDRVAAEAGVAPTTLYRLFASKDYLIAAYLERATHLYQEWFEAAAGDADPRARILGVFDALTGQVHPRQCRGCPFLLALAEFPDPEHPAHQQAVVLKRWVRDRLGDLTAELAKTAPIGDPDLLADHLALLIEGVYASAQALDATGPAQRVRSLVEKLLAFSEE</sequence>
<dbReference type="PRINTS" id="PR00455">
    <property type="entry name" value="HTHTETR"/>
</dbReference>
<accession>A0A9W6RTK9</accession>
<evidence type="ECO:0000313" key="7">
    <source>
        <dbReference type="Proteomes" id="UP001165135"/>
    </source>
</evidence>
<organism evidence="6 7">
    <name type="scientific">Actinoallomurus iriomotensis</name>
    <dbReference type="NCBI Taxonomy" id="478107"/>
    <lineage>
        <taxon>Bacteria</taxon>
        <taxon>Bacillati</taxon>
        <taxon>Actinomycetota</taxon>
        <taxon>Actinomycetes</taxon>
        <taxon>Streptosporangiales</taxon>
        <taxon>Thermomonosporaceae</taxon>
        <taxon>Actinoallomurus</taxon>
    </lineage>
</organism>
<keyword evidence="2 4" id="KW-0238">DNA-binding</keyword>
<dbReference type="AlphaFoldDB" id="A0A9W6RTK9"/>
<feature type="domain" description="HTH tetR-type" evidence="5">
    <location>
        <begin position="6"/>
        <end position="66"/>
    </location>
</feature>
<keyword evidence="3" id="KW-0804">Transcription</keyword>
<evidence type="ECO:0000259" key="5">
    <source>
        <dbReference type="PROSITE" id="PS50977"/>
    </source>
</evidence>
<evidence type="ECO:0000256" key="3">
    <source>
        <dbReference type="ARBA" id="ARBA00023163"/>
    </source>
</evidence>
<evidence type="ECO:0000256" key="2">
    <source>
        <dbReference type="ARBA" id="ARBA00023125"/>
    </source>
</evidence>